<sequence length="340" mass="37205">MQDDLEVTGISRSGRVRKKSSKLMDFESPDDIETRYRRSTPVKAYSGFRQEVDQQGTNTPGPEEAATASGSESDYYENNNGENADSMESDSSASDEGSARTPANSLYMMEKSSKKKLIIKDGRVVGRAKAQRKDKGKTRITAYMMWAKEARNELLRKHPDMDFSAISKRLGEMWSNVNYNERYLWKRKAKRFAMQKEQSNQSTNKIISNPSPRPTTHAGPGRPPRASPKTQPQPPAPQQALVPASSAASQAGMYRVTGCGAVDVAAHLRLLGESLAIIGARLKEHEGQIAVSGSVSVLLDTLLCSLAPLVGVCRAIPAIAPPDKLLNDTLHNIAYIMPGL</sequence>
<evidence type="ECO:0000313" key="1">
    <source>
        <dbReference type="EMBL" id="KAJ0182938.1"/>
    </source>
</evidence>
<keyword evidence="2" id="KW-1185">Reference proteome</keyword>
<protein>
    <submittedName>
        <fullName evidence="1">Uncharacterized protein</fullName>
    </submittedName>
</protein>
<proteinExistence type="predicted"/>
<organism evidence="1 2">
    <name type="scientific">Dendrolimus kikuchii</name>
    <dbReference type="NCBI Taxonomy" id="765133"/>
    <lineage>
        <taxon>Eukaryota</taxon>
        <taxon>Metazoa</taxon>
        <taxon>Ecdysozoa</taxon>
        <taxon>Arthropoda</taxon>
        <taxon>Hexapoda</taxon>
        <taxon>Insecta</taxon>
        <taxon>Pterygota</taxon>
        <taxon>Neoptera</taxon>
        <taxon>Endopterygota</taxon>
        <taxon>Lepidoptera</taxon>
        <taxon>Glossata</taxon>
        <taxon>Ditrysia</taxon>
        <taxon>Bombycoidea</taxon>
        <taxon>Lasiocampidae</taxon>
        <taxon>Dendrolimus</taxon>
    </lineage>
</organism>
<reference evidence="1 2" key="1">
    <citation type="journal article" date="2021" name="Front. Genet.">
        <title>Chromosome-Level Genome Assembly Reveals Significant Gene Expansion in the Toll and IMD Signaling Pathways of Dendrolimus kikuchii.</title>
        <authorList>
            <person name="Zhou J."/>
            <person name="Wu P."/>
            <person name="Xiong Z."/>
            <person name="Liu N."/>
            <person name="Zhao N."/>
            <person name="Ji M."/>
            <person name="Qiu Y."/>
            <person name="Yang B."/>
        </authorList>
    </citation>
    <scope>NUCLEOTIDE SEQUENCE [LARGE SCALE GENOMIC DNA]</scope>
    <source>
        <strain evidence="1">Ann1</strain>
    </source>
</reference>
<evidence type="ECO:0000313" key="2">
    <source>
        <dbReference type="Proteomes" id="UP000824533"/>
    </source>
</evidence>
<dbReference type="EMBL" id="CM034388">
    <property type="protein sequence ID" value="KAJ0182938.1"/>
    <property type="molecule type" value="Genomic_DNA"/>
</dbReference>
<name>A0ACC1DH26_9NEOP</name>
<gene>
    <name evidence="1" type="ORF">K1T71_000914</name>
</gene>
<comment type="caution">
    <text evidence="1">The sequence shown here is derived from an EMBL/GenBank/DDBJ whole genome shotgun (WGS) entry which is preliminary data.</text>
</comment>
<accession>A0ACC1DH26</accession>
<dbReference type="Proteomes" id="UP000824533">
    <property type="component" value="Linkage Group LG02"/>
</dbReference>